<evidence type="ECO:0008006" key="3">
    <source>
        <dbReference type="Google" id="ProtNLM"/>
    </source>
</evidence>
<dbReference type="InterPro" id="IPR050214">
    <property type="entry name" value="Cys_Synth/Cystath_Beta-Synth"/>
</dbReference>
<dbReference type="AlphaFoldDB" id="A0A8J3IM69"/>
<comment type="caution">
    <text evidence="1">The sequence shown here is derived from an EMBL/GenBank/DDBJ whole genome shotgun (WGS) entry which is preliminary data.</text>
</comment>
<evidence type="ECO:0000313" key="2">
    <source>
        <dbReference type="Proteomes" id="UP000597444"/>
    </source>
</evidence>
<organism evidence="1 2">
    <name type="scientific">Reticulibacter mediterranei</name>
    <dbReference type="NCBI Taxonomy" id="2778369"/>
    <lineage>
        <taxon>Bacteria</taxon>
        <taxon>Bacillati</taxon>
        <taxon>Chloroflexota</taxon>
        <taxon>Ktedonobacteria</taxon>
        <taxon>Ktedonobacterales</taxon>
        <taxon>Reticulibacteraceae</taxon>
        <taxon>Reticulibacter</taxon>
    </lineage>
</organism>
<dbReference type="PANTHER" id="PTHR10314">
    <property type="entry name" value="CYSTATHIONINE BETA-SYNTHASE"/>
    <property type="match status" value="1"/>
</dbReference>
<dbReference type="GO" id="GO:1901605">
    <property type="term" value="P:alpha-amino acid metabolic process"/>
    <property type="evidence" value="ECO:0007669"/>
    <property type="project" value="UniProtKB-ARBA"/>
</dbReference>
<evidence type="ECO:0000313" key="1">
    <source>
        <dbReference type="EMBL" id="GHO92746.1"/>
    </source>
</evidence>
<dbReference type="Gene3D" id="3.40.50.1100">
    <property type="match status" value="1"/>
</dbReference>
<protein>
    <recommendedName>
        <fullName evidence="3">Tryptophan synthase beta chain-like PALP domain-containing protein</fullName>
    </recommendedName>
</protein>
<name>A0A8J3IM69_9CHLR</name>
<dbReference type="Proteomes" id="UP000597444">
    <property type="component" value="Unassembled WGS sequence"/>
</dbReference>
<sequence>MIPGLGMGVHPPLLDESYVDGVVMVEEVDTIRACRRLARSGFLFGGSTGTVVSGAMDWLAQHDERHELTAVAIAPDLGERYLTTIYQSNWLKDVYGEDTFEVDELNVSSWSSDKQPHQQPTMLFAR</sequence>
<reference evidence="1" key="1">
    <citation type="submission" date="2020-10" db="EMBL/GenBank/DDBJ databases">
        <title>Taxonomic study of unclassified bacteria belonging to the class Ktedonobacteria.</title>
        <authorList>
            <person name="Yabe S."/>
            <person name="Wang C.M."/>
            <person name="Zheng Y."/>
            <person name="Sakai Y."/>
            <person name="Cavaletti L."/>
            <person name="Monciardini P."/>
            <person name="Donadio S."/>
        </authorList>
    </citation>
    <scope>NUCLEOTIDE SEQUENCE</scope>
    <source>
        <strain evidence="1">ID150040</strain>
    </source>
</reference>
<accession>A0A8J3IM69</accession>
<proteinExistence type="predicted"/>
<dbReference type="InterPro" id="IPR036052">
    <property type="entry name" value="TrpB-like_PALP_sf"/>
</dbReference>
<dbReference type="SUPFAM" id="SSF53686">
    <property type="entry name" value="Tryptophan synthase beta subunit-like PLP-dependent enzymes"/>
    <property type="match status" value="1"/>
</dbReference>
<gene>
    <name evidence="1" type="ORF">KSF_027940</name>
</gene>
<dbReference type="EMBL" id="BNJK01000001">
    <property type="protein sequence ID" value="GHO92746.1"/>
    <property type="molecule type" value="Genomic_DNA"/>
</dbReference>
<keyword evidence="2" id="KW-1185">Reference proteome</keyword>